<dbReference type="InterPro" id="IPR042000">
    <property type="entry name" value="Sortase_D_2"/>
</dbReference>
<sequence>MVQKKFFIPSWLKRELVIFGGMILESTKFILVSFFVFSSVYGVINGPAVWNNVRWWWHINYADDKTASWWGIKFPETGGLVEPDNTLFIPKIGVQAPIIYSSSRNQDDINKLLLEGVVHYNQTSFPGEKGNVFITGHSSYYWWSDGKYNTVFSILDKLVSGDVIYINYKNKRYTYQVYDMKVVLPNDISVLEKGNDFNLTLMTCTPVGTNYKRLIVKAKQIEPVIN</sequence>
<dbReference type="Pfam" id="PF04203">
    <property type="entry name" value="Sortase"/>
    <property type="match status" value="1"/>
</dbReference>
<accession>A0A7C4QXR3</accession>
<keyword evidence="2" id="KW-0472">Membrane</keyword>
<evidence type="ECO:0000313" key="3">
    <source>
        <dbReference type="EMBL" id="HGT71416.1"/>
    </source>
</evidence>
<name>A0A7C4QXR3_UNCC3</name>
<dbReference type="GO" id="GO:0016787">
    <property type="term" value="F:hydrolase activity"/>
    <property type="evidence" value="ECO:0007669"/>
    <property type="project" value="UniProtKB-KW"/>
</dbReference>
<dbReference type="CDD" id="cd06166">
    <property type="entry name" value="Sortase_D_2"/>
    <property type="match status" value="1"/>
</dbReference>
<comment type="caution">
    <text evidence="3">The sequence shown here is derived from an EMBL/GenBank/DDBJ whole genome shotgun (WGS) entry which is preliminary data.</text>
</comment>
<evidence type="ECO:0000256" key="2">
    <source>
        <dbReference type="SAM" id="Phobius"/>
    </source>
</evidence>
<feature type="transmembrane region" description="Helical" evidence="2">
    <location>
        <begin position="16"/>
        <end position="44"/>
    </location>
</feature>
<dbReference type="AlphaFoldDB" id="A0A7C4QXR3"/>
<dbReference type="NCBIfam" id="TIGR01076">
    <property type="entry name" value="sortase_fam"/>
    <property type="match status" value="1"/>
</dbReference>
<proteinExistence type="predicted"/>
<dbReference type="InterPro" id="IPR005754">
    <property type="entry name" value="Sortase"/>
</dbReference>
<protein>
    <submittedName>
        <fullName evidence="3">Class D sortase</fullName>
    </submittedName>
</protein>
<reference evidence="3" key="1">
    <citation type="journal article" date="2020" name="mSystems">
        <title>Genome- and Community-Level Interaction Insights into Carbon Utilization and Element Cycling Functions of Hydrothermarchaeota in Hydrothermal Sediment.</title>
        <authorList>
            <person name="Zhou Z."/>
            <person name="Liu Y."/>
            <person name="Xu W."/>
            <person name="Pan J."/>
            <person name="Luo Z.H."/>
            <person name="Li M."/>
        </authorList>
    </citation>
    <scope>NUCLEOTIDE SEQUENCE [LARGE SCALE GENOMIC DNA]</scope>
    <source>
        <strain evidence="3">SpSt-579</strain>
    </source>
</reference>
<dbReference type="InterPro" id="IPR023365">
    <property type="entry name" value="Sortase_dom-sf"/>
</dbReference>
<keyword evidence="2" id="KW-1133">Transmembrane helix</keyword>
<dbReference type="EMBL" id="DSYQ01000026">
    <property type="protein sequence ID" value="HGT71416.1"/>
    <property type="molecule type" value="Genomic_DNA"/>
</dbReference>
<keyword evidence="1" id="KW-0378">Hydrolase</keyword>
<dbReference type="Gene3D" id="2.40.260.10">
    <property type="entry name" value="Sortase"/>
    <property type="match status" value="1"/>
</dbReference>
<keyword evidence="2" id="KW-0812">Transmembrane</keyword>
<evidence type="ECO:0000256" key="1">
    <source>
        <dbReference type="ARBA" id="ARBA00022801"/>
    </source>
</evidence>
<dbReference type="SUPFAM" id="SSF63817">
    <property type="entry name" value="Sortase"/>
    <property type="match status" value="1"/>
</dbReference>
<organism evidence="3">
    <name type="scientific">candidate division CPR3 bacterium</name>
    <dbReference type="NCBI Taxonomy" id="2268181"/>
    <lineage>
        <taxon>Bacteria</taxon>
        <taxon>Bacteria division CPR3</taxon>
    </lineage>
</organism>
<gene>
    <name evidence="3" type="ORF">ENT43_04110</name>
</gene>